<gene>
    <name evidence="2" type="ORF">V6N12_009715</name>
</gene>
<sequence length="166" mass="18338">MGLPPNPSRRSSQRRRYCHASGGCPTVDSRQARTVVRKPGLPSLRLSVRNHRRRDRQNPKSGLNSLALGERFTAVDSQIVVVSRYVAPRQPVKLLIDGICRSSLWSPEIAKGRRGSDFSFSDLCDQPLDRLDFGICRSSPTDQAPDRWNLSGNAPVAGTVLGDGTW</sequence>
<dbReference type="EMBL" id="JBBPBM010000685">
    <property type="protein sequence ID" value="KAK8492833.1"/>
    <property type="molecule type" value="Genomic_DNA"/>
</dbReference>
<feature type="region of interest" description="Disordered" evidence="1">
    <location>
        <begin position="1"/>
        <end position="29"/>
    </location>
</feature>
<protein>
    <submittedName>
        <fullName evidence="2">Uncharacterized protein</fullName>
    </submittedName>
</protein>
<evidence type="ECO:0000313" key="2">
    <source>
        <dbReference type="EMBL" id="KAK8492833.1"/>
    </source>
</evidence>
<proteinExistence type="predicted"/>
<evidence type="ECO:0000313" key="3">
    <source>
        <dbReference type="Proteomes" id="UP001472677"/>
    </source>
</evidence>
<name>A0ABR2AHW2_9ROSI</name>
<accession>A0ABR2AHW2</accession>
<dbReference type="Proteomes" id="UP001472677">
    <property type="component" value="Unassembled WGS sequence"/>
</dbReference>
<organism evidence="2 3">
    <name type="scientific">Hibiscus sabdariffa</name>
    <name type="common">roselle</name>
    <dbReference type="NCBI Taxonomy" id="183260"/>
    <lineage>
        <taxon>Eukaryota</taxon>
        <taxon>Viridiplantae</taxon>
        <taxon>Streptophyta</taxon>
        <taxon>Embryophyta</taxon>
        <taxon>Tracheophyta</taxon>
        <taxon>Spermatophyta</taxon>
        <taxon>Magnoliopsida</taxon>
        <taxon>eudicotyledons</taxon>
        <taxon>Gunneridae</taxon>
        <taxon>Pentapetalae</taxon>
        <taxon>rosids</taxon>
        <taxon>malvids</taxon>
        <taxon>Malvales</taxon>
        <taxon>Malvaceae</taxon>
        <taxon>Malvoideae</taxon>
        <taxon>Hibiscus</taxon>
    </lineage>
</organism>
<reference evidence="2 3" key="1">
    <citation type="journal article" date="2024" name="G3 (Bethesda)">
        <title>Genome assembly of Hibiscus sabdariffa L. provides insights into metabolisms of medicinal natural products.</title>
        <authorList>
            <person name="Kim T."/>
        </authorList>
    </citation>
    <scope>NUCLEOTIDE SEQUENCE [LARGE SCALE GENOMIC DNA]</scope>
    <source>
        <strain evidence="2">TK-2024</strain>
        <tissue evidence="2">Old leaves</tissue>
    </source>
</reference>
<comment type="caution">
    <text evidence="2">The sequence shown here is derived from an EMBL/GenBank/DDBJ whole genome shotgun (WGS) entry which is preliminary data.</text>
</comment>
<evidence type="ECO:0000256" key="1">
    <source>
        <dbReference type="SAM" id="MobiDB-lite"/>
    </source>
</evidence>
<keyword evidence="3" id="KW-1185">Reference proteome</keyword>